<evidence type="ECO:0000259" key="6">
    <source>
        <dbReference type="Pfam" id="PF01490"/>
    </source>
</evidence>
<feature type="transmembrane region" description="Helical" evidence="5">
    <location>
        <begin position="155"/>
        <end position="176"/>
    </location>
</feature>
<dbReference type="OrthoDB" id="438545at2759"/>
<evidence type="ECO:0000256" key="2">
    <source>
        <dbReference type="ARBA" id="ARBA00022692"/>
    </source>
</evidence>
<feature type="transmembrane region" description="Helical" evidence="5">
    <location>
        <begin position="301"/>
        <end position="325"/>
    </location>
</feature>
<dbReference type="PANTHER" id="PTHR22950">
    <property type="entry name" value="AMINO ACID TRANSPORTER"/>
    <property type="match status" value="1"/>
</dbReference>
<sequence>MNYLRRDNERLIGNEIVLTTAPSANTESSQECTVGAGSLATIFLIVNATLGAGLLNFPQAFDKSGGVITSILVQLVFLIFITTAIIVLAHCSDSTNSSSLQDTLAGVCGPKSLTFCAICVVVYSFGCCITFLIVIGDQFDRVLATVYGTDFCHYWYLSRGFTSTLTCCILILPLCFSKRLDVLSYVSSLGCLAVIYVVWLIVYKSYIINGEPSKPMKMWPIHWTEIFQVVPVVCFSYQCHMSVIPMYACMKDRKLGKFTVCAIVSMLVCFIAYTIAGIFGYSTFGIGKVPDDILQGYSDGGTFLTVAIVAIALKNVTTYPIILFCGREAFLGLCTEYIQSLFMSRVILSLVWVALNLVIAITVSDITPVINLMGSLSAAFIFIFPGICLLQNTLIKDPYLYLNKDKCIVIFSAFLLAVGAFVCGVVFVESIQDMVREKSTSSLVTGFRIGIRDSLCV</sequence>
<dbReference type="AlphaFoldDB" id="A0A6J0C2G6"/>
<dbReference type="KEGG" id="nlo:107224893"/>
<comment type="subcellular location">
    <subcellularLocation>
        <location evidence="1">Membrane</location>
        <topology evidence="1">Multi-pass membrane protein</topology>
    </subcellularLocation>
</comment>
<dbReference type="Pfam" id="PF01490">
    <property type="entry name" value="Aa_trans"/>
    <property type="match status" value="1"/>
</dbReference>
<dbReference type="PANTHER" id="PTHR22950:SF652">
    <property type="entry name" value="TRANSMEMBRANE AMINO ACID TRANSPORTER FAMILY PROTEIN"/>
    <property type="match status" value="1"/>
</dbReference>
<feature type="transmembrane region" description="Helical" evidence="5">
    <location>
        <begin position="226"/>
        <end position="248"/>
    </location>
</feature>
<feature type="transmembrane region" description="Helical" evidence="5">
    <location>
        <begin position="369"/>
        <end position="395"/>
    </location>
</feature>
<feature type="transmembrane region" description="Helical" evidence="5">
    <location>
        <begin position="260"/>
        <end position="281"/>
    </location>
</feature>
<evidence type="ECO:0000313" key="8">
    <source>
        <dbReference type="RefSeq" id="XP_015520619.2"/>
    </source>
</evidence>
<feature type="transmembrane region" description="Helical" evidence="5">
    <location>
        <begin position="112"/>
        <end position="135"/>
    </location>
</feature>
<feature type="transmembrane region" description="Helical" evidence="5">
    <location>
        <begin position="407"/>
        <end position="428"/>
    </location>
</feature>
<accession>A0A6J0C2G6</accession>
<dbReference type="GO" id="GO:0016020">
    <property type="term" value="C:membrane"/>
    <property type="evidence" value="ECO:0007669"/>
    <property type="project" value="UniProtKB-SubCell"/>
</dbReference>
<evidence type="ECO:0000256" key="1">
    <source>
        <dbReference type="ARBA" id="ARBA00004141"/>
    </source>
</evidence>
<feature type="domain" description="Amino acid transporter transmembrane" evidence="6">
    <location>
        <begin position="40"/>
        <end position="425"/>
    </location>
</feature>
<evidence type="ECO:0000256" key="4">
    <source>
        <dbReference type="ARBA" id="ARBA00023136"/>
    </source>
</evidence>
<keyword evidence="2 5" id="KW-0812">Transmembrane</keyword>
<dbReference type="Proteomes" id="UP000829291">
    <property type="component" value="Chromosome 1"/>
</dbReference>
<evidence type="ECO:0000256" key="5">
    <source>
        <dbReference type="SAM" id="Phobius"/>
    </source>
</evidence>
<evidence type="ECO:0000313" key="7">
    <source>
        <dbReference type="Proteomes" id="UP000829291"/>
    </source>
</evidence>
<dbReference type="GO" id="GO:0015179">
    <property type="term" value="F:L-amino acid transmembrane transporter activity"/>
    <property type="evidence" value="ECO:0007669"/>
    <property type="project" value="TreeGrafter"/>
</dbReference>
<dbReference type="InterPro" id="IPR013057">
    <property type="entry name" value="AA_transpt_TM"/>
</dbReference>
<feature type="transmembrane region" description="Helical" evidence="5">
    <location>
        <begin position="346"/>
        <end position="363"/>
    </location>
</feature>
<keyword evidence="7" id="KW-1185">Reference proteome</keyword>
<evidence type="ECO:0000256" key="3">
    <source>
        <dbReference type="ARBA" id="ARBA00022989"/>
    </source>
</evidence>
<feature type="transmembrane region" description="Helical" evidence="5">
    <location>
        <begin position="183"/>
        <end position="206"/>
    </location>
</feature>
<gene>
    <name evidence="8" type="primary">LOC107224893</name>
</gene>
<feature type="transmembrane region" description="Helical" evidence="5">
    <location>
        <begin position="67"/>
        <end position="91"/>
    </location>
</feature>
<dbReference type="RefSeq" id="XP_015520619.2">
    <property type="nucleotide sequence ID" value="XM_015665133.2"/>
</dbReference>
<keyword evidence="3 5" id="KW-1133">Transmembrane helix</keyword>
<dbReference type="GeneID" id="107224893"/>
<protein>
    <submittedName>
        <fullName evidence="8">Sodium-coupled neutral amino acid transporter 7</fullName>
    </submittedName>
</protein>
<organism evidence="8">
    <name type="scientific">Neodiprion lecontei</name>
    <name type="common">Redheaded pine sawfly</name>
    <dbReference type="NCBI Taxonomy" id="441921"/>
    <lineage>
        <taxon>Eukaryota</taxon>
        <taxon>Metazoa</taxon>
        <taxon>Ecdysozoa</taxon>
        <taxon>Arthropoda</taxon>
        <taxon>Hexapoda</taxon>
        <taxon>Insecta</taxon>
        <taxon>Pterygota</taxon>
        <taxon>Neoptera</taxon>
        <taxon>Endopterygota</taxon>
        <taxon>Hymenoptera</taxon>
        <taxon>Tenthredinoidea</taxon>
        <taxon>Diprionidae</taxon>
        <taxon>Diprioninae</taxon>
        <taxon>Neodiprion</taxon>
    </lineage>
</organism>
<feature type="transmembrane region" description="Helical" evidence="5">
    <location>
        <begin position="34"/>
        <end position="55"/>
    </location>
</feature>
<reference evidence="8" key="1">
    <citation type="submission" date="2025-08" db="UniProtKB">
        <authorList>
            <consortium name="RefSeq"/>
        </authorList>
    </citation>
    <scope>IDENTIFICATION</scope>
    <source>
        <tissue evidence="8">Thorax and Abdomen</tissue>
    </source>
</reference>
<proteinExistence type="predicted"/>
<dbReference type="InParanoid" id="A0A6J0C2G6"/>
<keyword evidence="4 5" id="KW-0472">Membrane</keyword>
<name>A0A6J0C2G6_NEOLC</name>